<name>U4QWZ3_9FIRM</name>
<accession>U4QWZ3</accession>
<reference evidence="4 5" key="1">
    <citation type="journal article" date="2013" name="Genome Announc.">
        <title>Draft Genome Sequence of the Cellulolytic Bacterium Clostridium papyrosolvens C7 (ATCC 700395).</title>
        <authorList>
            <person name="Zepeda V."/>
            <person name="Dassa B."/>
            <person name="Borovok I."/>
            <person name="Lamed R."/>
            <person name="Bayer E.A."/>
            <person name="Cate J.H."/>
        </authorList>
    </citation>
    <scope>NUCLEOTIDE SEQUENCE [LARGE SCALE GENOMIC DNA]</scope>
    <source>
        <strain evidence="4 5">C7</strain>
    </source>
</reference>
<keyword evidence="1" id="KW-0472">Membrane</keyword>
<gene>
    <name evidence="4" type="ORF">L323_18190</name>
</gene>
<dbReference type="STRING" id="1330534.L323_18190"/>
<keyword evidence="1" id="KW-1133">Transmembrane helix</keyword>
<feature type="domain" description="DUF5643" evidence="3">
    <location>
        <begin position="206"/>
        <end position="305"/>
    </location>
</feature>
<evidence type="ECO:0008006" key="6">
    <source>
        <dbReference type="Google" id="ProtNLM"/>
    </source>
</evidence>
<dbReference type="PATRIC" id="fig|1330534.3.peg.3612"/>
<keyword evidence="1" id="KW-0812">Transmembrane</keyword>
<evidence type="ECO:0000313" key="4">
    <source>
        <dbReference type="EMBL" id="EPR08071.1"/>
    </source>
</evidence>
<dbReference type="Pfam" id="PF18705">
    <property type="entry name" value="DUF5643"/>
    <property type="match status" value="1"/>
</dbReference>
<organism evidence="4 5">
    <name type="scientific">Ruminiclostridium papyrosolvens C7</name>
    <dbReference type="NCBI Taxonomy" id="1330534"/>
    <lineage>
        <taxon>Bacteria</taxon>
        <taxon>Bacillati</taxon>
        <taxon>Bacillota</taxon>
        <taxon>Clostridia</taxon>
        <taxon>Eubacteriales</taxon>
        <taxon>Oscillospiraceae</taxon>
        <taxon>Ruminiclostridium</taxon>
    </lineage>
</organism>
<comment type="caution">
    <text evidence="4">The sequence shown here is derived from an EMBL/GenBank/DDBJ whole genome shotgun (WGS) entry which is preliminary data.</text>
</comment>
<dbReference type="InterPro" id="IPR025436">
    <property type="entry name" value="DUF4179"/>
</dbReference>
<protein>
    <recommendedName>
        <fullName evidence="6">DUF4179 domain-containing protein</fullName>
    </recommendedName>
</protein>
<evidence type="ECO:0000259" key="3">
    <source>
        <dbReference type="Pfam" id="PF18705"/>
    </source>
</evidence>
<dbReference type="InterPro" id="IPR040680">
    <property type="entry name" value="DUF5643"/>
</dbReference>
<feature type="domain" description="DUF4179" evidence="2">
    <location>
        <begin position="39"/>
        <end position="122"/>
    </location>
</feature>
<evidence type="ECO:0000256" key="1">
    <source>
        <dbReference type="SAM" id="Phobius"/>
    </source>
</evidence>
<dbReference type="AlphaFoldDB" id="U4QWZ3"/>
<dbReference type="EMBL" id="ATAY01000094">
    <property type="protein sequence ID" value="EPR08071.1"/>
    <property type="molecule type" value="Genomic_DNA"/>
</dbReference>
<dbReference type="Pfam" id="PF13786">
    <property type="entry name" value="DUF4179"/>
    <property type="match status" value="1"/>
</dbReference>
<sequence length="323" mass="36171">MQKNSFDNIYLPERLEAVANSAIKRGQKTFLLRHFITITISTLVLLMGLFGTCYASPSVAKTLSRVPFVGSVFLQFTDEGLKTVSKEGLTNFTGMEVTKQNGTVSINEIYYDKSGISFGLALKGVNPYTSSLQYLLYYKDKLISGSLNGGIKDEPKGVYLISLKTSVPNDLPDTFNLKLIVKESTGLKREFEFHVPVSRARSDLNTKEYPIMKSFESDNKKVFIRKISFTPAALCIDFDYTKPNDDNEFSLKLLDEKGKRIQLNSLTGTEQINENGVTSKSNSYHAVFNPVTNVPDKLRLDIIDTLEEKTIFSTEFEVITGNP</sequence>
<evidence type="ECO:0000259" key="2">
    <source>
        <dbReference type="Pfam" id="PF13786"/>
    </source>
</evidence>
<dbReference type="Proteomes" id="UP000016860">
    <property type="component" value="Unassembled WGS sequence"/>
</dbReference>
<dbReference type="RefSeq" id="WP_020817011.1">
    <property type="nucleotide sequence ID" value="NZ_ATAY01000094.1"/>
</dbReference>
<dbReference type="OrthoDB" id="1938054at2"/>
<dbReference type="Gene3D" id="2.60.40.1630">
    <property type="entry name" value="bacillus anthracis domain"/>
    <property type="match status" value="1"/>
</dbReference>
<evidence type="ECO:0000313" key="5">
    <source>
        <dbReference type="Proteomes" id="UP000016860"/>
    </source>
</evidence>
<proteinExistence type="predicted"/>
<feature type="transmembrane region" description="Helical" evidence="1">
    <location>
        <begin position="30"/>
        <end position="51"/>
    </location>
</feature>